<reference evidence="4 5" key="1">
    <citation type="submission" date="2019-07" db="EMBL/GenBank/DDBJ databases">
        <title>Whole genome shotgun sequence of Meiothermus hypogaeus NBRC 106114.</title>
        <authorList>
            <person name="Hosoyama A."/>
            <person name="Uohara A."/>
            <person name="Ohji S."/>
            <person name="Ichikawa N."/>
        </authorList>
    </citation>
    <scope>NUCLEOTIDE SEQUENCE [LARGE SCALE GENOMIC DNA]</scope>
    <source>
        <strain evidence="4 5">NBRC 106114</strain>
    </source>
</reference>
<evidence type="ECO:0000256" key="2">
    <source>
        <dbReference type="ARBA" id="ARBA00023002"/>
    </source>
</evidence>
<dbReference type="Pfam" id="PF02525">
    <property type="entry name" value="Flavodoxin_2"/>
    <property type="match status" value="1"/>
</dbReference>
<dbReference type="AlphaFoldDB" id="A0A511R5E9"/>
<dbReference type="PANTHER" id="PTHR10204">
    <property type="entry name" value="NAD P H OXIDOREDUCTASE-RELATED"/>
    <property type="match status" value="1"/>
</dbReference>
<dbReference type="RefSeq" id="WP_119342291.1">
    <property type="nucleotide sequence ID" value="NZ_BJXL01000135.1"/>
</dbReference>
<dbReference type="GO" id="GO:0003955">
    <property type="term" value="F:NAD(P)H dehydrogenase (quinone) activity"/>
    <property type="evidence" value="ECO:0007669"/>
    <property type="project" value="TreeGrafter"/>
</dbReference>
<keyword evidence="2" id="KW-0560">Oxidoreductase</keyword>
<dbReference type="InterPro" id="IPR051545">
    <property type="entry name" value="NAD(P)H_dehydrogenase_qn"/>
</dbReference>
<dbReference type="PANTHER" id="PTHR10204:SF34">
    <property type="entry name" value="NAD(P)H DEHYDROGENASE [QUINONE] 1 ISOFORM 1"/>
    <property type="match status" value="1"/>
</dbReference>
<evidence type="ECO:0000313" key="4">
    <source>
        <dbReference type="EMBL" id="GEM84830.1"/>
    </source>
</evidence>
<protein>
    <submittedName>
        <fullName evidence="4">NAD(P)H dehydrogenase</fullName>
    </submittedName>
</protein>
<dbReference type="OrthoDB" id="652200at2"/>
<sequence length="209" mass="23783">MKKVLVILGHPRSDSLSHALGQAYAEGARQHAEVRILEVNRLEFALSYPTRTAYDNKVEGVLEPDLQKAQADIQWADHLVFAYPQWWGGVPALLKGFIERVFLPGFAFKYRKGSALQDQLLKGKTARLLVTMDAPSWWNRWVYRNAVHNAMLHPTLHFCGVKPVRISEFCVVRKSTPIQRQRWLRATRTLGQREARQGIATSPSIGRAV</sequence>
<name>A0A511R5E9_9DEIN</name>
<dbReference type="SUPFAM" id="SSF52218">
    <property type="entry name" value="Flavoproteins"/>
    <property type="match status" value="1"/>
</dbReference>
<dbReference type="Gene3D" id="3.40.50.360">
    <property type="match status" value="1"/>
</dbReference>
<evidence type="ECO:0000313" key="5">
    <source>
        <dbReference type="Proteomes" id="UP000321197"/>
    </source>
</evidence>
<feature type="domain" description="Flavodoxin-like fold" evidence="3">
    <location>
        <begin position="2"/>
        <end position="167"/>
    </location>
</feature>
<proteinExistence type="inferred from homology"/>
<evidence type="ECO:0000259" key="3">
    <source>
        <dbReference type="Pfam" id="PF02525"/>
    </source>
</evidence>
<evidence type="ECO:0000256" key="1">
    <source>
        <dbReference type="ARBA" id="ARBA00006252"/>
    </source>
</evidence>
<accession>A0A511R5E9</accession>
<dbReference type="Proteomes" id="UP000321197">
    <property type="component" value="Unassembled WGS sequence"/>
</dbReference>
<dbReference type="InterPro" id="IPR029039">
    <property type="entry name" value="Flavoprotein-like_sf"/>
</dbReference>
<gene>
    <name evidence="4" type="ORF">MHY01S_29960</name>
</gene>
<comment type="caution">
    <text evidence="4">The sequence shown here is derived from an EMBL/GenBank/DDBJ whole genome shotgun (WGS) entry which is preliminary data.</text>
</comment>
<dbReference type="EMBL" id="BJXL01000135">
    <property type="protein sequence ID" value="GEM84830.1"/>
    <property type="molecule type" value="Genomic_DNA"/>
</dbReference>
<comment type="similarity">
    <text evidence="1">Belongs to the NAD(P)H dehydrogenase (quinone) family.</text>
</comment>
<dbReference type="GO" id="GO:0005829">
    <property type="term" value="C:cytosol"/>
    <property type="evidence" value="ECO:0007669"/>
    <property type="project" value="TreeGrafter"/>
</dbReference>
<dbReference type="InterPro" id="IPR003680">
    <property type="entry name" value="Flavodoxin_fold"/>
</dbReference>
<organism evidence="4 5">
    <name type="scientific">Meiothermus hypogaeus NBRC 106114</name>
    <dbReference type="NCBI Taxonomy" id="1227553"/>
    <lineage>
        <taxon>Bacteria</taxon>
        <taxon>Thermotogati</taxon>
        <taxon>Deinococcota</taxon>
        <taxon>Deinococci</taxon>
        <taxon>Thermales</taxon>
        <taxon>Thermaceae</taxon>
        <taxon>Meiothermus</taxon>
    </lineage>
</organism>